<accession>A0A3N1HJB4</accession>
<comment type="similarity">
    <text evidence="1">Belongs to the short-chain dehydrogenases/reductases (SDR) family.</text>
</comment>
<protein>
    <submittedName>
        <fullName evidence="4">3-oxoacyl-[acyl-carrier protein] reductase</fullName>
    </submittedName>
</protein>
<evidence type="ECO:0000313" key="4">
    <source>
        <dbReference type="EMBL" id="ROP42579.1"/>
    </source>
</evidence>
<dbReference type="InterPro" id="IPR057326">
    <property type="entry name" value="KR_dom"/>
</dbReference>
<dbReference type="GO" id="GO:0016614">
    <property type="term" value="F:oxidoreductase activity, acting on CH-OH group of donors"/>
    <property type="evidence" value="ECO:0007669"/>
    <property type="project" value="UniProtKB-ARBA"/>
</dbReference>
<dbReference type="CDD" id="cd05362">
    <property type="entry name" value="THN_reductase-like_SDR_c"/>
    <property type="match status" value="1"/>
</dbReference>
<dbReference type="Gene3D" id="3.40.50.720">
    <property type="entry name" value="NAD(P)-binding Rossmann-like Domain"/>
    <property type="match status" value="1"/>
</dbReference>
<dbReference type="PRINTS" id="PR00081">
    <property type="entry name" value="GDHRDH"/>
</dbReference>
<dbReference type="SMART" id="SM00822">
    <property type="entry name" value="PKS_KR"/>
    <property type="match status" value="1"/>
</dbReference>
<dbReference type="PANTHER" id="PTHR48107">
    <property type="entry name" value="NADPH-DEPENDENT ALDEHYDE REDUCTASE-LIKE PROTEIN, CHLOROPLASTIC-RELATED"/>
    <property type="match status" value="1"/>
</dbReference>
<evidence type="ECO:0000259" key="3">
    <source>
        <dbReference type="SMART" id="SM00822"/>
    </source>
</evidence>
<gene>
    <name evidence="4" type="ORF">EDD40_8084</name>
</gene>
<comment type="caution">
    <text evidence="4">The sequence shown here is derived from an EMBL/GenBank/DDBJ whole genome shotgun (WGS) entry which is preliminary data.</text>
</comment>
<dbReference type="PANTHER" id="PTHR48107:SF7">
    <property type="entry name" value="RE15974P"/>
    <property type="match status" value="1"/>
</dbReference>
<reference evidence="4 5" key="1">
    <citation type="submission" date="2018-11" db="EMBL/GenBank/DDBJ databases">
        <title>Sequencing the genomes of 1000 actinobacteria strains.</title>
        <authorList>
            <person name="Klenk H.-P."/>
        </authorList>
    </citation>
    <scope>NUCLEOTIDE SEQUENCE [LARGE SCALE GENOMIC DNA]</scope>
    <source>
        <strain evidence="4 5">DSM 44231</strain>
    </source>
</reference>
<name>A0A3N1HJB4_9PSEU</name>
<dbReference type="AlphaFoldDB" id="A0A3N1HJB4"/>
<sequence>MSENTTNTSPAGTSSTATRVALVTGGSGGIGRAVAERLVADGFAVGVHYAGNKDKADATVADITARGGQAVAVGGDVADEGDMSAAFDAVEAAFGGVDVVVNTAGTMVLAPIAELDLDDLDRMCRTNIRGTFVVAQQAARRVRRGGAIVTFSTSVTRTRLPTYGGYVAGKAAVESITLVLARELRGKDITVNAVAPGPTATPLFLDGKDDALIADFAKATPLERLGQPEDIADAVAFLAGPARWINGQVLFANGGLA</sequence>
<dbReference type="InterPro" id="IPR002347">
    <property type="entry name" value="SDR_fam"/>
</dbReference>
<feature type="domain" description="Ketoreductase" evidence="3">
    <location>
        <begin position="19"/>
        <end position="197"/>
    </location>
</feature>
<dbReference type="FunFam" id="3.40.50.720:FF:000084">
    <property type="entry name" value="Short-chain dehydrogenase reductase"/>
    <property type="match status" value="1"/>
</dbReference>
<organism evidence="4 5">
    <name type="scientific">Saccharothrix texasensis</name>
    <dbReference type="NCBI Taxonomy" id="103734"/>
    <lineage>
        <taxon>Bacteria</taxon>
        <taxon>Bacillati</taxon>
        <taxon>Actinomycetota</taxon>
        <taxon>Actinomycetes</taxon>
        <taxon>Pseudonocardiales</taxon>
        <taxon>Pseudonocardiaceae</taxon>
        <taxon>Saccharothrix</taxon>
    </lineage>
</organism>
<dbReference type="OrthoDB" id="154414at2"/>
<keyword evidence="5" id="KW-1185">Reference proteome</keyword>
<dbReference type="SUPFAM" id="SSF51735">
    <property type="entry name" value="NAD(P)-binding Rossmann-fold domains"/>
    <property type="match status" value="1"/>
</dbReference>
<dbReference type="InterPro" id="IPR036291">
    <property type="entry name" value="NAD(P)-bd_dom_sf"/>
</dbReference>
<dbReference type="PRINTS" id="PR00080">
    <property type="entry name" value="SDRFAMILY"/>
</dbReference>
<dbReference type="RefSeq" id="WP_123747501.1">
    <property type="nucleotide sequence ID" value="NZ_RJKM01000001.1"/>
</dbReference>
<dbReference type="EMBL" id="RJKM01000001">
    <property type="protein sequence ID" value="ROP42579.1"/>
    <property type="molecule type" value="Genomic_DNA"/>
</dbReference>
<evidence type="ECO:0000313" key="5">
    <source>
        <dbReference type="Proteomes" id="UP000268727"/>
    </source>
</evidence>
<evidence type="ECO:0000256" key="1">
    <source>
        <dbReference type="ARBA" id="ARBA00006484"/>
    </source>
</evidence>
<proteinExistence type="inferred from homology"/>
<dbReference type="Proteomes" id="UP000268727">
    <property type="component" value="Unassembled WGS sequence"/>
</dbReference>
<keyword evidence="2" id="KW-0560">Oxidoreductase</keyword>
<evidence type="ECO:0000256" key="2">
    <source>
        <dbReference type="ARBA" id="ARBA00023002"/>
    </source>
</evidence>
<dbReference type="Pfam" id="PF13561">
    <property type="entry name" value="adh_short_C2"/>
    <property type="match status" value="1"/>
</dbReference>